<protein>
    <recommendedName>
        <fullName evidence="8">Sushi domain-containing protein</fullName>
    </recommendedName>
</protein>
<dbReference type="SMART" id="SM00032">
    <property type="entry name" value="CCP"/>
    <property type="match status" value="6"/>
</dbReference>
<dbReference type="PROSITE" id="PS50923">
    <property type="entry name" value="SUSHI"/>
    <property type="match status" value="5"/>
</dbReference>
<dbReference type="CDD" id="cd00033">
    <property type="entry name" value="CCP"/>
    <property type="match status" value="6"/>
</dbReference>
<keyword evidence="3 5" id="KW-1015">Disulfide bond</keyword>
<dbReference type="Proteomes" id="UP001163046">
    <property type="component" value="Unassembled WGS sequence"/>
</dbReference>
<evidence type="ECO:0000256" key="5">
    <source>
        <dbReference type="PROSITE-ProRule" id="PRU00302"/>
    </source>
</evidence>
<organism evidence="9 10">
    <name type="scientific">Desmophyllum pertusum</name>
    <dbReference type="NCBI Taxonomy" id="174260"/>
    <lineage>
        <taxon>Eukaryota</taxon>
        <taxon>Metazoa</taxon>
        <taxon>Cnidaria</taxon>
        <taxon>Anthozoa</taxon>
        <taxon>Hexacorallia</taxon>
        <taxon>Scleractinia</taxon>
        <taxon>Caryophylliina</taxon>
        <taxon>Caryophylliidae</taxon>
        <taxon>Desmophyllum</taxon>
    </lineage>
</organism>
<dbReference type="InterPro" id="IPR035976">
    <property type="entry name" value="Sushi/SCR/CCP_sf"/>
</dbReference>
<keyword evidence="2" id="KW-0677">Repeat</keyword>
<dbReference type="OrthoDB" id="5804959at2759"/>
<dbReference type="AlphaFoldDB" id="A0A9W9Z318"/>
<dbReference type="Gene3D" id="2.10.70.10">
    <property type="entry name" value="Complement Module, domain 1"/>
    <property type="match status" value="5"/>
</dbReference>
<feature type="transmembrane region" description="Helical" evidence="7">
    <location>
        <begin position="485"/>
        <end position="509"/>
    </location>
</feature>
<dbReference type="EMBL" id="MU826828">
    <property type="protein sequence ID" value="KAJ7374281.1"/>
    <property type="molecule type" value="Genomic_DNA"/>
</dbReference>
<feature type="domain" description="Sushi" evidence="8">
    <location>
        <begin position="31"/>
        <end position="91"/>
    </location>
</feature>
<evidence type="ECO:0000256" key="4">
    <source>
        <dbReference type="ARBA" id="ARBA00023180"/>
    </source>
</evidence>
<feature type="region of interest" description="Disordered" evidence="6">
    <location>
        <begin position="617"/>
        <end position="712"/>
    </location>
</feature>
<feature type="domain" description="Sushi" evidence="8">
    <location>
        <begin position="236"/>
        <end position="292"/>
    </location>
</feature>
<evidence type="ECO:0000313" key="10">
    <source>
        <dbReference type="Proteomes" id="UP001163046"/>
    </source>
</evidence>
<comment type="caution">
    <text evidence="9">The sequence shown here is derived from an EMBL/GenBank/DDBJ whole genome shotgun (WGS) entry which is preliminary data.</text>
</comment>
<keyword evidence="7" id="KW-0812">Transmembrane</keyword>
<dbReference type="SUPFAM" id="SSF57535">
    <property type="entry name" value="Complement control module/SCR domain"/>
    <property type="match status" value="6"/>
</dbReference>
<keyword evidence="1 5" id="KW-0768">Sushi</keyword>
<evidence type="ECO:0000259" key="8">
    <source>
        <dbReference type="PROSITE" id="PS50923"/>
    </source>
</evidence>
<keyword evidence="10" id="KW-1185">Reference proteome</keyword>
<proteinExistence type="predicted"/>
<dbReference type="PANTHER" id="PTHR19325:SF575">
    <property type="entry name" value="LOCOMOTION-RELATED PROTEIN HIKARU GENKI"/>
    <property type="match status" value="1"/>
</dbReference>
<evidence type="ECO:0000256" key="1">
    <source>
        <dbReference type="ARBA" id="ARBA00022659"/>
    </source>
</evidence>
<accession>A0A9W9Z318</accession>
<feature type="region of interest" description="Disordered" evidence="6">
    <location>
        <begin position="460"/>
        <end position="479"/>
    </location>
</feature>
<keyword evidence="4" id="KW-0325">Glycoprotein</keyword>
<evidence type="ECO:0000256" key="7">
    <source>
        <dbReference type="SAM" id="Phobius"/>
    </source>
</evidence>
<feature type="domain" description="Sushi" evidence="8">
    <location>
        <begin position="155"/>
        <end position="222"/>
    </location>
</feature>
<keyword evidence="7" id="KW-1133">Transmembrane helix</keyword>
<sequence>MDLFKAETWRIFLASVKLAFLMATLVVIVSADCNDPGTPDNGYRTVSSADGGFADGTVVYFFCNAHYKRYGAKKILCSKGIWNGKNPKCQSQLGCPSQPPVFPHAHLTSNPVLNTKPGSYITYACDLGYTSDHRPTRLLCDKDYKWSGNFTCQKVRCGPPPAPTTGHGNVSISSDGPTTYATYHCYPGYVLMDYRGWIVDTFRNTCDQSGMWPSRRTPACVKTCKSSDVEVDHGHIKLVSPQHLTESGKPVIYTQNVVVTFACVDRYRLQGNSRRTCLESGDWSGSNPHCVLNSCGSPGGITNGGITSNSSDASKFPIWTTVTFNCNAGYRLVGPSSRQCQTNGQWTARHNPTCQKSLLTCKPKQINYGHYEPVKSTYLLNDRIKVVCAPDYYLYGVQNVKCSSLPGDEVADWLPVGCQDSSWAGCLYTLTSECLTPAMYDEKCRERGLRVTIDNNRPQTRMSCASSEDENPTTSKPRESDLNKMTIVVATAGSTLGALVVLLTALVCFRRFHRSRRFRHSSFRSRRYSDDDRIAIIAAYTGDVHFILPSYDEAINQVERLPPSFESVVEGEQNSGNQLAITSNDPTAGQAGSNSAAGDTNSAGQINDSARIRELAPTTEEQPIHIVSNPLADSARDTRAHAPSETVQTADHIFSSVNERGVNISDESIDTGDDESSPNGPPESLPSSSSEEDLSSSQSQPLLGNDRRGVMV</sequence>
<feature type="transmembrane region" description="Helical" evidence="7">
    <location>
        <begin position="12"/>
        <end position="31"/>
    </location>
</feature>
<comment type="caution">
    <text evidence="5">Lacks conserved residue(s) required for the propagation of feature annotation.</text>
</comment>
<feature type="compositionally biased region" description="Low complexity" evidence="6">
    <location>
        <begin position="685"/>
        <end position="704"/>
    </location>
</feature>
<evidence type="ECO:0000313" key="9">
    <source>
        <dbReference type="EMBL" id="KAJ7374281.1"/>
    </source>
</evidence>
<dbReference type="InterPro" id="IPR000436">
    <property type="entry name" value="Sushi_SCR_CCP_dom"/>
</dbReference>
<feature type="domain" description="Sushi" evidence="8">
    <location>
        <begin position="293"/>
        <end position="356"/>
    </location>
</feature>
<dbReference type="InterPro" id="IPR050350">
    <property type="entry name" value="Compl-Cell_Adhes-Reg"/>
</dbReference>
<feature type="disulfide bond" evidence="5">
    <location>
        <begin position="125"/>
        <end position="152"/>
    </location>
</feature>
<dbReference type="Pfam" id="PF00084">
    <property type="entry name" value="Sushi"/>
    <property type="match status" value="5"/>
</dbReference>
<name>A0A9W9Z318_9CNID</name>
<evidence type="ECO:0000256" key="3">
    <source>
        <dbReference type="ARBA" id="ARBA00023157"/>
    </source>
</evidence>
<evidence type="ECO:0000256" key="2">
    <source>
        <dbReference type="ARBA" id="ARBA00022737"/>
    </source>
</evidence>
<gene>
    <name evidence="9" type="ORF">OS493_007363</name>
</gene>
<evidence type="ECO:0000256" key="6">
    <source>
        <dbReference type="SAM" id="MobiDB-lite"/>
    </source>
</evidence>
<reference evidence="9" key="1">
    <citation type="submission" date="2023-01" db="EMBL/GenBank/DDBJ databases">
        <title>Genome assembly of the deep-sea coral Lophelia pertusa.</title>
        <authorList>
            <person name="Herrera S."/>
            <person name="Cordes E."/>
        </authorList>
    </citation>
    <scope>NUCLEOTIDE SEQUENCE</scope>
    <source>
        <strain evidence="9">USNM1676648</strain>
        <tissue evidence="9">Polyp</tissue>
    </source>
</reference>
<feature type="region of interest" description="Disordered" evidence="6">
    <location>
        <begin position="566"/>
        <end position="604"/>
    </location>
</feature>
<dbReference type="PANTHER" id="PTHR19325">
    <property type="entry name" value="COMPLEMENT COMPONENT-RELATED SUSHI DOMAIN-CONTAINING"/>
    <property type="match status" value="1"/>
</dbReference>
<feature type="compositionally biased region" description="Polar residues" evidence="6">
    <location>
        <begin position="572"/>
        <end position="604"/>
    </location>
</feature>
<feature type="compositionally biased region" description="Acidic residues" evidence="6">
    <location>
        <begin position="667"/>
        <end position="676"/>
    </location>
</feature>
<feature type="domain" description="Sushi" evidence="8">
    <location>
        <begin position="93"/>
        <end position="154"/>
    </location>
</feature>
<feature type="disulfide bond" evidence="5">
    <location>
        <begin position="263"/>
        <end position="290"/>
    </location>
</feature>
<keyword evidence="7" id="KW-0472">Membrane</keyword>